<gene>
    <name evidence="2" type="ORF">P9874_46</name>
</gene>
<proteinExistence type="predicted"/>
<keyword evidence="1" id="KW-1133">Transmembrane helix</keyword>
<feature type="transmembrane region" description="Helical" evidence="1">
    <location>
        <begin position="12"/>
        <end position="35"/>
    </location>
</feature>
<name>A0A191KBS7_9CAUD</name>
<dbReference type="Proteomes" id="UP000201243">
    <property type="component" value="Segment"/>
</dbReference>
<dbReference type="OrthoDB" id="21219at10239"/>
<dbReference type="EMBL" id="KU678392">
    <property type="protein sequence ID" value="AMQ65887.1"/>
    <property type="molecule type" value="Genomic_DNA"/>
</dbReference>
<keyword evidence="1" id="KW-0472">Membrane</keyword>
<accession>A0A191KBS7</accession>
<organism evidence="2 3">
    <name type="scientific">Streptococcus phage 9874</name>
    <dbReference type="NCBI Taxonomy" id="1814960"/>
    <lineage>
        <taxon>Viruses</taxon>
        <taxon>Duplodnaviria</taxon>
        <taxon>Heunggongvirae</taxon>
        <taxon>Uroviricota</taxon>
        <taxon>Caudoviricetes</taxon>
        <taxon>Piorkowskivirus</taxon>
        <taxon>Piorkowskivirus pv9874</taxon>
    </lineage>
</organism>
<evidence type="ECO:0000313" key="2">
    <source>
        <dbReference type="EMBL" id="AMQ65887.1"/>
    </source>
</evidence>
<evidence type="ECO:0000256" key="1">
    <source>
        <dbReference type="SAM" id="Phobius"/>
    </source>
</evidence>
<dbReference type="Pfam" id="PF07116">
    <property type="entry name" value="DUF1372"/>
    <property type="match status" value="1"/>
</dbReference>
<evidence type="ECO:0008006" key="4">
    <source>
        <dbReference type="Google" id="ProtNLM"/>
    </source>
</evidence>
<evidence type="ECO:0000313" key="3">
    <source>
        <dbReference type="Proteomes" id="UP000201243"/>
    </source>
</evidence>
<dbReference type="InterPro" id="IPR010779">
    <property type="entry name" value="DUF1372"/>
</dbReference>
<dbReference type="GeneID" id="29057575"/>
<sequence length="102" mass="11313">MERLLKRTTYRELNVAIALLLASLIINIGTLVSVVNRPLKPIIVYKADNSAVMHGKITGKQMIGKLYTLDCGAYGKFLVTKEQYDSVKVGDEIPSYLKGRGQ</sequence>
<dbReference type="KEGG" id="vg:29057575"/>
<protein>
    <recommendedName>
        <fullName evidence="4">Phage protein</fullName>
    </recommendedName>
</protein>
<dbReference type="RefSeq" id="YP_009280372.1">
    <property type="nucleotide sequence ID" value="NC_031023.1"/>
</dbReference>
<keyword evidence="3" id="KW-1185">Reference proteome</keyword>
<reference evidence="2 3" key="1">
    <citation type="journal article" date="2016" name="Appl. Environ. Microbiol.">
        <title>Identification and Analysis of a Novel Group of Bacteriophages Infecting the Lactic Acid Bacterium Streptococcus thermophilus.</title>
        <authorList>
            <person name="McDonnell B."/>
            <person name="Mahony J."/>
            <person name="Neve H."/>
            <person name="Hanemaaijer L."/>
            <person name="Noben J.P."/>
            <person name="Kouwen T."/>
            <person name="van Sinderen D."/>
        </authorList>
    </citation>
    <scope>NUCLEOTIDE SEQUENCE [LARGE SCALE GENOMIC DNA]</scope>
</reference>
<keyword evidence="1" id="KW-0812">Transmembrane</keyword>